<reference evidence="3" key="1">
    <citation type="journal article" date="2014" name="Int. J. Syst. Evol. Microbiol.">
        <title>Complete genome sequence of Corynebacterium casei LMG S-19264T (=DSM 44701T), isolated from a smear-ripened cheese.</title>
        <authorList>
            <consortium name="US DOE Joint Genome Institute (JGI-PGF)"/>
            <person name="Walter F."/>
            <person name="Albersmeier A."/>
            <person name="Kalinowski J."/>
            <person name="Ruckert C."/>
        </authorList>
    </citation>
    <scope>NUCLEOTIDE SEQUENCE</scope>
    <source>
        <strain evidence="3">CGMCC 1.15454</strain>
    </source>
</reference>
<dbReference type="Gene3D" id="3.30.530.20">
    <property type="match status" value="1"/>
</dbReference>
<evidence type="ECO:0000313" key="3">
    <source>
        <dbReference type="EMBL" id="GGB54193.1"/>
    </source>
</evidence>
<proteinExistence type="inferred from homology"/>
<comment type="similarity">
    <text evidence="1">Belongs to the AHA1 family.</text>
</comment>
<evidence type="ECO:0000313" key="4">
    <source>
        <dbReference type="Proteomes" id="UP000621492"/>
    </source>
</evidence>
<dbReference type="InterPro" id="IPR013538">
    <property type="entry name" value="ASHA1/2-like_C"/>
</dbReference>
<dbReference type="SUPFAM" id="SSF55961">
    <property type="entry name" value="Bet v1-like"/>
    <property type="match status" value="1"/>
</dbReference>
<feature type="domain" description="Activator of Hsp90 ATPase homologue 1/2-like C-terminal" evidence="2">
    <location>
        <begin position="26"/>
        <end position="165"/>
    </location>
</feature>
<protein>
    <submittedName>
        <fullName evidence="3">Activator of HSP90 ATPase</fullName>
    </submittedName>
</protein>
<dbReference type="RefSeq" id="WP_188725572.1">
    <property type="nucleotide sequence ID" value="NZ_BMJD01000036.1"/>
</dbReference>
<dbReference type="EMBL" id="BMJD01000036">
    <property type="protein sequence ID" value="GGB54193.1"/>
    <property type="molecule type" value="Genomic_DNA"/>
</dbReference>
<comment type="caution">
    <text evidence="3">The sequence shown here is derived from an EMBL/GenBank/DDBJ whole genome shotgun (WGS) entry which is preliminary data.</text>
</comment>
<gene>
    <name evidence="3" type="ORF">GCM10011409_34800</name>
</gene>
<dbReference type="Pfam" id="PF08327">
    <property type="entry name" value="AHSA1"/>
    <property type="match status" value="1"/>
</dbReference>
<sequence>MAKSNALENITSNVGEREFTLVRVFDAPRKLVFKAFTEPKHISRWWAPEPFTIPVCNIDLRPGGIWHYCMESPEGDRNWARAVYREIVEPEKIVYTGGFSDEGANPVEGIPEHQVTVTFAEQEGKTKLTVRIQLESAKELESTLKMGMKEGLTECINDKLAKVLEELQIA</sequence>
<dbReference type="AlphaFoldDB" id="A0A9W5X6N3"/>
<accession>A0A9W5X6N3</accession>
<dbReference type="InterPro" id="IPR023393">
    <property type="entry name" value="START-like_dom_sf"/>
</dbReference>
<reference evidence="3" key="2">
    <citation type="submission" date="2020-09" db="EMBL/GenBank/DDBJ databases">
        <authorList>
            <person name="Sun Q."/>
            <person name="Zhou Y."/>
        </authorList>
    </citation>
    <scope>NUCLEOTIDE SEQUENCE</scope>
    <source>
        <strain evidence="3">CGMCC 1.15454</strain>
    </source>
</reference>
<evidence type="ECO:0000256" key="1">
    <source>
        <dbReference type="ARBA" id="ARBA00006817"/>
    </source>
</evidence>
<keyword evidence="4" id="KW-1185">Reference proteome</keyword>
<organism evidence="3 4">
    <name type="scientific">Lentibacillus populi</name>
    <dbReference type="NCBI Taxonomy" id="1827502"/>
    <lineage>
        <taxon>Bacteria</taxon>
        <taxon>Bacillati</taxon>
        <taxon>Bacillota</taxon>
        <taxon>Bacilli</taxon>
        <taxon>Bacillales</taxon>
        <taxon>Bacillaceae</taxon>
        <taxon>Lentibacillus</taxon>
    </lineage>
</organism>
<evidence type="ECO:0000259" key="2">
    <source>
        <dbReference type="Pfam" id="PF08327"/>
    </source>
</evidence>
<dbReference type="Proteomes" id="UP000621492">
    <property type="component" value="Unassembled WGS sequence"/>
</dbReference>
<name>A0A9W5X6N3_9BACI</name>